<dbReference type="PROSITE" id="PS51257">
    <property type="entry name" value="PROKAR_LIPOPROTEIN"/>
    <property type="match status" value="1"/>
</dbReference>
<name>A0A3B0W0X8_9ZZZZ</name>
<gene>
    <name evidence="1" type="ORF">MNBD_CHLOROFLEXI01-3207</name>
</gene>
<evidence type="ECO:0000313" key="1">
    <source>
        <dbReference type="EMBL" id="VAW42929.1"/>
    </source>
</evidence>
<dbReference type="InterPro" id="IPR012334">
    <property type="entry name" value="Pectin_lyas_fold"/>
</dbReference>
<dbReference type="NCBIfam" id="NF041518">
    <property type="entry name" value="choice_anch_Q"/>
    <property type="match status" value="1"/>
</dbReference>
<dbReference type="InterPro" id="IPR011050">
    <property type="entry name" value="Pectin_lyase_fold/virulence"/>
</dbReference>
<dbReference type="InterPro" id="IPR059226">
    <property type="entry name" value="Choice_anch_Q_dom"/>
</dbReference>
<proteinExistence type="predicted"/>
<dbReference type="Gene3D" id="2.160.20.10">
    <property type="entry name" value="Single-stranded right-handed beta-helix, Pectin lyase-like"/>
    <property type="match status" value="1"/>
</dbReference>
<accession>A0A3B0W0X8</accession>
<organism evidence="1">
    <name type="scientific">hydrothermal vent metagenome</name>
    <dbReference type="NCBI Taxonomy" id="652676"/>
    <lineage>
        <taxon>unclassified sequences</taxon>
        <taxon>metagenomes</taxon>
        <taxon>ecological metagenomes</taxon>
    </lineage>
</organism>
<dbReference type="AlphaFoldDB" id="A0A3B0W0X8"/>
<sequence>MRWRIFLVTLIGLALVACSTVRALPTADVAGGTTYYVSQDSGSDGNTGTSATDAWQTVAKVNSEGFAPGDTVLFERGNSWDEDLDIDDSGTAVHPITFSSYGSGTEPIIRRLTIDGDYTVFENITIDHQKLSGDTVRVRAQNVTLRDMIVRNGASDGIDASDADGLLIDSVLIHHFLAGSFTNQQDAHGIVATDIQGLTIRNAEIHHVSGDSFQADPSRSVNVPMDILIEDAHFWTGPLDADFNDWNVGEVPGENAIDTKVADDDDWPTAARATFTIRNIVAHGWVNDDFISNRAVFNMKEKIEAVFDGVTVYDAEIGFRIRGTRGNANVTIQNAVFYNLEKGIRAEDDLQNLTVYNSTFGGGIDTLVQTAGGAGGVGSWEWLNNAFLDSAPPSQATDGSNKTAVSTDFVDAGGHDYHLAASSTLLDVGAAIAAVATDRDGNGRPQGSSYDVGAYEFVSQLQLVGSPDDETIFLTWSVNTTLPVTATWQIVYDGPVGDQPSPISGLAAGTRSYALTGLTNYTLYDVTLNAMLSGAPVLTDTVSVMPTDLLVYLPVVQK</sequence>
<dbReference type="SUPFAM" id="SSF51126">
    <property type="entry name" value="Pectin lyase-like"/>
    <property type="match status" value="1"/>
</dbReference>
<dbReference type="EMBL" id="UOEU01000985">
    <property type="protein sequence ID" value="VAW42929.1"/>
    <property type="molecule type" value="Genomic_DNA"/>
</dbReference>
<protein>
    <submittedName>
        <fullName evidence="1">Uncharacterized protein</fullName>
    </submittedName>
</protein>
<reference evidence="1" key="1">
    <citation type="submission" date="2018-06" db="EMBL/GenBank/DDBJ databases">
        <authorList>
            <person name="Zhirakovskaya E."/>
        </authorList>
    </citation>
    <scope>NUCLEOTIDE SEQUENCE</scope>
</reference>